<evidence type="ECO:0000313" key="3">
    <source>
        <dbReference type="EMBL" id="CAL5141109.1"/>
    </source>
</evidence>
<sequence>MLSSSPKSPRVISVRVQKAEGLRIIAKSEHKQKKISPKWKVHFLGGKKKMSTESVLSPEGNPAWDYEVTFKVSRGEPVVLLVTDSDDHHVGQVVIPPQAMMPRPANPLERPTDMSRLIVADLEPTKKTPTAFGTLYYWLWVEEYRTDEADGRSTGGSVLSLASLRKHKKAGSVADSLNYSGSVISLSSNHGDLKDKKKPWFKKKLGKGALESVAALSERSSFSRHKKDPSLSKSTSNVFDPTSRNGSVRPLYGEYLSEEHDGSVLGASSDLTGSDFYGIGTPQRNTIFQSSQEAGLNNGKDFENNAVSDTPSVALPVPINRRPSPVREEPAEFTRNEDHRSTNDQRSSMVEPQLLAVDPSSCTPSGGVDVTVYCSGLTEDIVRYATVLVDGYAVPRQDWFHQQSESGKSELRIHMPERPTGKCWIELETMNHGRLRCQQEFTYVQPSANAVNGYAQANAAESPSMGRSPLVRTGSSRSSLLVRDRRSTRRGQAPSIAKPEATSAASADGARSDDSRSKDDTPEVDPNTNSVNVDSDRGSSEPSHFQRTGSRRSPLVCVDRRSTRRGKGDSPAPVQETESSPIVAASPSGQNEPSETPSDSPKPFVRAGSQRSSLSIVDRRSSRRGRPQSSVTPSEGSSEAPSTNETVKAKEGDQSLDSNPPTIHSEQPSSDQPAENSPFKRAGSLRSSKIVCLDRRSTRRNRPSSATTVKNSDSGQHTDSSERTGAGGGPDHASQVGENGEKSVSATSSPFVRTGSLRRSLLAVDRRSTRRNRDRPDLSGSESALTGSETTEPVAVAHGLEPIEPVAAPVSASHPQNATDLDFEHRENLSATSAPFAPTTASPGFAYLDKDNGPEGDYSNEPTGHSYDPRPPVSSKEVPSRQEIPPSVTGKCTNLNTHASPQTILEEPDVSPTNKSSISQPPSVNDSGIGTVVEDPFSRTESRLNGTSVMGGMIRTRPSPDREQELETPVAKPQSLLQQHNHGPTSESPARSTLRYNPVEDTEDESNLSTGYNGFSARRRGSDRSAASGQSRSALSDNYKLENDGLRSMLEDANQKLATMKKQTVALQQQLSQKSADVDRLSNELCNLRNRLLKDNALKYLERK</sequence>
<protein>
    <recommendedName>
        <fullName evidence="2">C2 domain-containing protein</fullName>
    </recommendedName>
</protein>
<feature type="compositionally biased region" description="Polar residues" evidence="1">
    <location>
        <begin position="890"/>
        <end position="903"/>
    </location>
</feature>
<feature type="compositionally biased region" description="Polar residues" evidence="1">
    <location>
        <begin position="703"/>
        <end position="718"/>
    </location>
</feature>
<reference evidence="3" key="1">
    <citation type="submission" date="2024-06" db="EMBL/GenBank/DDBJ databases">
        <authorList>
            <person name="Liu X."/>
            <person name="Lenzi L."/>
            <person name="Haldenby T S."/>
            <person name="Uol C."/>
        </authorList>
    </citation>
    <scope>NUCLEOTIDE SEQUENCE</scope>
</reference>
<feature type="compositionally biased region" description="Low complexity" evidence="1">
    <location>
        <begin position="830"/>
        <end position="846"/>
    </location>
</feature>
<evidence type="ECO:0000259" key="2">
    <source>
        <dbReference type="PROSITE" id="PS50004"/>
    </source>
</evidence>
<dbReference type="EMBL" id="CAXLJL010000822">
    <property type="protein sequence ID" value="CAL5141109.1"/>
    <property type="molecule type" value="Genomic_DNA"/>
</dbReference>
<feature type="region of interest" description="Disordered" evidence="1">
    <location>
        <begin position="224"/>
        <end position="247"/>
    </location>
</feature>
<dbReference type="SUPFAM" id="SSF49562">
    <property type="entry name" value="C2 domain (Calcium/lipid-binding domain, CaLB)"/>
    <property type="match status" value="1"/>
</dbReference>
<comment type="caution">
    <text evidence="3">The sequence shown here is derived from an EMBL/GenBank/DDBJ whole genome shotgun (WGS) entry which is preliminary data.</text>
</comment>
<evidence type="ECO:0000256" key="1">
    <source>
        <dbReference type="SAM" id="MobiDB-lite"/>
    </source>
</evidence>
<feature type="compositionally biased region" description="Low complexity" evidence="1">
    <location>
        <begin position="1024"/>
        <end position="1036"/>
    </location>
</feature>
<feature type="compositionally biased region" description="Polar residues" evidence="1">
    <location>
        <begin position="631"/>
        <end position="646"/>
    </location>
</feature>
<dbReference type="AlphaFoldDB" id="A0AAV2TX66"/>
<feature type="compositionally biased region" description="Polar residues" evidence="1">
    <location>
        <begin position="975"/>
        <end position="995"/>
    </location>
</feature>
<feature type="compositionally biased region" description="Basic and acidic residues" evidence="1">
    <location>
        <begin position="510"/>
        <end position="521"/>
    </location>
</feature>
<gene>
    <name evidence="3" type="ORF">CDAUBV1_LOCUS16380</name>
</gene>
<feature type="compositionally biased region" description="Polar residues" evidence="1">
    <location>
        <begin position="231"/>
        <end position="246"/>
    </location>
</feature>
<feature type="compositionally biased region" description="Polar residues" evidence="1">
    <location>
        <begin position="655"/>
        <end position="675"/>
    </location>
</feature>
<dbReference type="PROSITE" id="PS50004">
    <property type="entry name" value="C2"/>
    <property type="match status" value="1"/>
</dbReference>
<dbReference type="Proteomes" id="UP001497525">
    <property type="component" value="Unassembled WGS sequence"/>
</dbReference>
<feature type="compositionally biased region" description="Polar residues" evidence="1">
    <location>
        <begin position="587"/>
        <end position="599"/>
    </location>
</feature>
<feature type="compositionally biased region" description="Basic and acidic residues" evidence="1">
    <location>
        <begin position="325"/>
        <end position="343"/>
    </location>
</feature>
<feature type="domain" description="C2" evidence="2">
    <location>
        <begin position="1"/>
        <end position="118"/>
    </location>
</feature>
<feature type="region of interest" description="Disordered" evidence="1">
    <location>
        <begin position="295"/>
        <end position="348"/>
    </location>
</feature>
<organism evidence="3 4">
    <name type="scientific">Calicophoron daubneyi</name>
    <name type="common">Rumen fluke</name>
    <name type="synonym">Paramphistomum daubneyi</name>
    <dbReference type="NCBI Taxonomy" id="300641"/>
    <lineage>
        <taxon>Eukaryota</taxon>
        <taxon>Metazoa</taxon>
        <taxon>Spiralia</taxon>
        <taxon>Lophotrochozoa</taxon>
        <taxon>Platyhelminthes</taxon>
        <taxon>Trematoda</taxon>
        <taxon>Digenea</taxon>
        <taxon>Plagiorchiida</taxon>
        <taxon>Pronocephalata</taxon>
        <taxon>Paramphistomoidea</taxon>
        <taxon>Paramphistomidae</taxon>
        <taxon>Calicophoron</taxon>
    </lineage>
</organism>
<dbReference type="Gene3D" id="2.60.40.150">
    <property type="entry name" value="C2 domain"/>
    <property type="match status" value="1"/>
</dbReference>
<dbReference type="Pfam" id="PF00168">
    <property type="entry name" value="C2"/>
    <property type="match status" value="1"/>
</dbReference>
<dbReference type="InterPro" id="IPR035892">
    <property type="entry name" value="C2_domain_sf"/>
</dbReference>
<evidence type="ECO:0000313" key="4">
    <source>
        <dbReference type="Proteomes" id="UP001497525"/>
    </source>
</evidence>
<accession>A0AAV2TX66</accession>
<feature type="compositionally biased region" description="Polar residues" evidence="1">
    <location>
        <begin position="742"/>
        <end position="751"/>
    </location>
</feature>
<feature type="region of interest" description="Disordered" evidence="1">
    <location>
        <begin position="460"/>
        <end position="1038"/>
    </location>
</feature>
<proteinExistence type="predicted"/>
<feature type="compositionally biased region" description="Polar residues" evidence="1">
    <location>
        <begin position="911"/>
        <end position="928"/>
    </location>
</feature>
<feature type="compositionally biased region" description="Polar residues" evidence="1">
    <location>
        <begin position="780"/>
        <end position="791"/>
    </location>
</feature>
<name>A0AAV2TX66_CALDB</name>
<dbReference type="InterPro" id="IPR000008">
    <property type="entry name" value="C2_dom"/>
</dbReference>